<dbReference type="AlphaFoldDB" id="A0A067PQW6"/>
<feature type="signal peptide" evidence="3">
    <location>
        <begin position="1"/>
        <end position="19"/>
    </location>
</feature>
<evidence type="ECO:0000256" key="3">
    <source>
        <dbReference type="SAM" id="SignalP"/>
    </source>
</evidence>
<keyword evidence="3" id="KW-0732">Signal</keyword>
<evidence type="ECO:0000313" key="5">
    <source>
        <dbReference type="Proteomes" id="UP000027265"/>
    </source>
</evidence>
<dbReference type="STRING" id="933084.A0A067PQW6"/>
<keyword evidence="2" id="KW-1133">Transmembrane helix</keyword>
<dbReference type="Proteomes" id="UP000027265">
    <property type="component" value="Unassembled WGS sequence"/>
</dbReference>
<proteinExistence type="predicted"/>
<feature type="transmembrane region" description="Helical" evidence="2">
    <location>
        <begin position="43"/>
        <end position="59"/>
    </location>
</feature>
<gene>
    <name evidence="4" type="ORF">JAAARDRAFT_194329</name>
</gene>
<feature type="transmembrane region" description="Helical" evidence="2">
    <location>
        <begin position="71"/>
        <end position="93"/>
    </location>
</feature>
<name>A0A067PQW6_9AGAM</name>
<dbReference type="OrthoDB" id="3021074at2759"/>
<reference evidence="5" key="1">
    <citation type="journal article" date="2014" name="Proc. Natl. Acad. Sci. U.S.A.">
        <title>Extensive sampling of basidiomycete genomes demonstrates inadequacy of the white-rot/brown-rot paradigm for wood decay fungi.</title>
        <authorList>
            <person name="Riley R."/>
            <person name="Salamov A.A."/>
            <person name="Brown D.W."/>
            <person name="Nagy L.G."/>
            <person name="Floudas D."/>
            <person name="Held B.W."/>
            <person name="Levasseur A."/>
            <person name="Lombard V."/>
            <person name="Morin E."/>
            <person name="Otillar R."/>
            <person name="Lindquist E.A."/>
            <person name="Sun H."/>
            <person name="LaButti K.M."/>
            <person name="Schmutz J."/>
            <person name="Jabbour D."/>
            <person name="Luo H."/>
            <person name="Baker S.E."/>
            <person name="Pisabarro A.G."/>
            <person name="Walton J.D."/>
            <person name="Blanchette R.A."/>
            <person name="Henrissat B."/>
            <person name="Martin F."/>
            <person name="Cullen D."/>
            <person name="Hibbett D.S."/>
            <person name="Grigoriev I.V."/>
        </authorList>
    </citation>
    <scope>NUCLEOTIDE SEQUENCE [LARGE SCALE GENOMIC DNA]</scope>
    <source>
        <strain evidence="5">MUCL 33604</strain>
    </source>
</reference>
<feature type="transmembrane region" description="Helical" evidence="2">
    <location>
        <begin position="276"/>
        <end position="295"/>
    </location>
</feature>
<evidence type="ECO:0000256" key="2">
    <source>
        <dbReference type="SAM" id="Phobius"/>
    </source>
</evidence>
<accession>A0A067PQW6</accession>
<feature type="region of interest" description="Disordered" evidence="1">
    <location>
        <begin position="345"/>
        <end position="417"/>
    </location>
</feature>
<feature type="transmembrane region" description="Helical" evidence="2">
    <location>
        <begin position="210"/>
        <end position="228"/>
    </location>
</feature>
<feature type="transmembrane region" description="Helical" evidence="2">
    <location>
        <begin position="136"/>
        <end position="156"/>
    </location>
</feature>
<keyword evidence="2" id="KW-0472">Membrane</keyword>
<protein>
    <submittedName>
        <fullName evidence="4">Uncharacterized protein</fullName>
    </submittedName>
</protein>
<keyword evidence="5" id="KW-1185">Reference proteome</keyword>
<dbReference type="HOGENOM" id="CLU_658987_0_0_1"/>
<dbReference type="InParanoid" id="A0A067PQW6"/>
<organism evidence="4 5">
    <name type="scientific">Jaapia argillacea MUCL 33604</name>
    <dbReference type="NCBI Taxonomy" id="933084"/>
    <lineage>
        <taxon>Eukaryota</taxon>
        <taxon>Fungi</taxon>
        <taxon>Dikarya</taxon>
        <taxon>Basidiomycota</taxon>
        <taxon>Agaricomycotina</taxon>
        <taxon>Agaricomycetes</taxon>
        <taxon>Agaricomycetidae</taxon>
        <taxon>Jaapiales</taxon>
        <taxon>Jaapiaceae</taxon>
        <taxon>Jaapia</taxon>
    </lineage>
</organism>
<evidence type="ECO:0000256" key="1">
    <source>
        <dbReference type="SAM" id="MobiDB-lite"/>
    </source>
</evidence>
<dbReference type="EMBL" id="KL197720">
    <property type="protein sequence ID" value="KDQ57154.1"/>
    <property type="molecule type" value="Genomic_DNA"/>
</dbReference>
<feature type="compositionally biased region" description="Low complexity" evidence="1">
    <location>
        <begin position="398"/>
        <end position="417"/>
    </location>
</feature>
<feature type="compositionally biased region" description="Basic and acidic residues" evidence="1">
    <location>
        <begin position="372"/>
        <end position="382"/>
    </location>
</feature>
<evidence type="ECO:0000313" key="4">
    <source>
        <dbReference type="EMBL" id="KDQ57154.1"/>
    </source>
</evidence>
<feature type="transmembrane region" description="Helical" evidence="2">
    <location>
        <begin position="105"/>
        <end position="124"/>
    </location>
</feature>
<sequence length="417" mass="45294">MFHPQLLVVIALVSTQATASLYNSTADVGKVVCIYPLSGQYAILQRINYYLLLIFAVVAHRQTWIVTGAFAAVMTYAGTTAVHAFVLACITAPRRHRAVFDLDIVGVWCILVPTLFALAPMVDWTATLRHSRARPLVCLWGVLISAGTICSMTSMYRGYADESPCPRSSTNCFVGCISSTQPVRGQAEITIEPKIRLFGHSFARVTSKPIALFVVMWIALSLGTYMFGGDTESPADRAEREMKLLYNSLRTSRQTNQRGRAQRVFNHRAKGVAMRLYAKTFELLFSPIIFFVIIILDEWAVWVATGLALIGAVLGPRDIEPDLDLEMANRRGDVAGVKVTDIEATAQPSDTAATQTIDTEVSIPPSGTAGHDSPRSLGEKRCTTSPSRLSPPPGPGGYSRLSSGEESPLSPLPVAAS</sequence>
<keyword evidence="2" id="KW-0812">Transmembrane</keyword>
<feature type="compositionally biased region" description="Polar residues" evidence="1">
    <location>
        <begin position="346"/>
        <end position="359"/>
    </location>
</feature>
<feature type="chain" id="PRO_5001646941" evidence="3">
    <location>
        <begin position="20"/>
        <end position="417"/>
    </location>
</feature>